<accession>A0AAD4BDI3</accession>
<dbReference type="InterPro" id="IPR046496">
    <property type="entry name" value="DUF6589"/>
</dbReference>
<dbReference type="EMBL" id="WHUW01000146">
    <property type="protein sequence ID" value="KAF8421119.1"/>
    <property type="molecule type" value="Genomic_DNA"/>
</dbReference>
<dbReference type="Proteomes" id="UP001194468">
    <property type="component" value="Unassembled WGS sequence"/>
</dbReference>
<dbReference type="Pfam" id="PF20231">
    <property type="entry name" value="DUF6589"/>
    <property type="match status" value="2"/>
</dbReference>
<evidence type="ECO:0000259" key="2">
    <source>
        <dbReference type="Pfam" id="PF20231"/>
    </source>
</evidence>
<comment type="caution">
    <text evidence="3">The sequence shown here is derived from an EMBL/GenBank/DDBJ whole genome shotgun (WGS) entry which is preliminary data.</text>
</comment>
<feature type="domain" description="DUF6589" evidence="2">
    <location>
        <begin position="314"/>
        <end position="514"/>
    </location>
</feature>
<reference evidence="3" key="1">
    <citation type="submission" date="2019-10" db="EMBL/GenBank/DDBJ databases">
        <authorList>
            <consortium name="DOE Joint Genome Institute"/>
            <person name="Kuo A."/>
            <person name="Miyauchi S."/>
            <person name="Kiss E."/>
            <person name="Drula E."/>
            <person name="Kohler A."/>
            <person name="Sanchez-Garcia M."/>
            <person name="Andreopoulos B."/>
            <person name="Barry K.W."/>
            <person name="Bonito G."/>
            <person name="Buee M."/>
            <person name="Carver A."/>
            <person name="Chen C."/>
            <person name="Cichocki N."/>
            <person name="Clum A."/>
            <person name="Culley D."/>
            <person name="Crous P.W."/>
            <person name="Fauchery L."/>
            <person name="Girlanda M."/>
            <person name="Hayes R."/>
            <person name="Keri Z."/>
            <person name="LaButti K."/>
            <person name="Lipzen A."/>
            <person name="Lombard V."/>
            <person name="Magnuson J."/>
            <person name="Maillard F."/>
            <person name="Morin E."/>
            <person name="Murat C."/>
            <person name="Nolan M."/>
            <person name="Ohm R."/>
            <person name="Pangilinan J."/>
            <person name="Pereira M."/>
            <person name="Perotto S."/>
            <person name="Peter M."/>
            <person name="Riley R."/>
            <person name="Sitrit Y."/>
            <person name="Stielow B."/>
            <person name="Szollosi G."/>
            <person name="Zifcakova L."/>
            <person name="Stursova M."/>
            <person name="Spatafora J.W."/>
            <person name="Tedersoo L."/>
            <person name="Vaario L.-M."/>
            <person name="Yamada A."/>
            <person name="Yan M."/>
            <person name="Wang P."/>
            <person name="Xu J."/>
            <person name="Bruns T."/>
            <person name="Baldrian P."/>
            <person name="Vilgalys R."/>
            <person name="Henrissat B."/>
            <person name="Grigoriev I.V."/>
            <person name="Hibbett D."/>
            <person name="Nagy L.G."/>
            <person name="Martin F.M."/>
        </authorList>
    </citation>
    <scope>NUCLEOTIDE SEQUENCE</scope>
    <source>
        <strain evidence="3">BED1</strain>
    </source>
</reference>
<gene>
    <name evidence="3" type="ORF">L210DRAFT_3424582</name>
</gene>
<name>A0AAD4BDI3_BOLED</name>
<reference evidence="3" key="2">
    <citation type="journal article" date="2020" name="Nat. Commun.">
        <title>Large-scale genome sequencing of mycorrhizal fungi provides insights into the early evolution of symbiotic traits.</title>
        <authorList>
            <person name="Miyauchi S."/>
            <person name="Kiss E."/>
            <person name="Kuo A."/>
            <person name="Drula E."/>
            <person name="Kohler A."/>
            <person name="Sanchez-Garcia M."/>
            <person name="Morin E."/>
            <person name="Andreopoulos B."/>
            <person name="Barry K.W."/>
            <person name="Bonito G."/>
            <person name="Buee M."/>
            <person name="Carver A."/>
            <person name="Chen C."/>
            <person name="Cichocki N."/>
            <person name="Clum A."/>
            <person name="Culley D."/>
            <person name="Crous P.W."/>
            <person name="Fauchery L."/>
            <person name="Girlanda M."/>
            <person name="Hayes R.D."/>
            <person name="Keri Z."/>
            <person name="LaButti K."/>
            <person name="Lipzen A."/>
            <person name="Lombard V."/>
            <person name="Magnuson J."/>
            <person name="Maillard F."/>
            <person name="Murat C."/>
            <person name="Nolan M."/>
            <person name="Ohm R.A."/>
            <person name="Pangilinan J."/>
            <person name="Pereira M.F."/>
            <person name="Perotto S."/>
            <person name="Peter M."/>
            <person name="Pfister S."/>
            <person name="Riley R."/>
            <person name="Sitrit Y."/>
            <person name="Stielow J.B."/>
            <person name="Szollosi G."/>
            <person name="Zifcakova L."/>
            <person name="Stursova M."/>
            <person name="Spatafora J.W."/>
            <person name="Tedersoo L."/>
            <person name="Vaario L.M."/>
            <person name="Yamada A."/>
            <person name="Yan M."/>
            <person name="Wang P."/>
            <person name="Xu J."/>
            <person name="Bruns T."/>
            <person name="Baldrian P."/>
            <person name="Vilgalys R."/>
            <person name="Dunand C."/>
            <person name="Henrissat B."/>
            <person name="Grigoriev I.V."/>
            <person name="Hibbett D."/>
            <person name="Nagy L.G."/>
            <person name="Martin F.M."/>
        </authorList>
    </citation>
    <scope>NUCLEOTIDE SEQUENCE</scope>
    <source>
        <strain evidence="3">BED1</strain>
    </source>
</reference>
<keyword evidence="4" id="KW-1185">Reference proteome</keyword>
<organism evidence="3 4">
    <name type="scientific">Boletus edulis BED1</name>
    <dbReference type="NCBI Taxonomy" id="1328754"/>
    <lineage>
        <taxon>Eukaryota</taxon>
        <taxon>Fungi</taxon>
        <taxon>Dikarya</taxon>
        <taxon>Basidiomycota</taxon>
        <taxon>Agaricomycotina</taxon>
        <taxon>Agaricomycetes</taxon>
        <taxon>Agaricomycetidae</taxon>
        <taxon>Boletales</taxon>
        <taxon>Boletineae</taxon>
        <taxon>Boletaceae</taxon>
        <taxon>Boletoideae</taxon>
        <taxon>Boletus</taxon>
    </lineage>
</organism>
<evidence type="ECO:0000256" key="1">
    <source>
        <dbReference type="SAM" id="MobiDB-lite"/>
    </source>
</evidence>
<evidence type="ECO:0000313" key="3">
    <source>
        <dbReference type="EMBL" id="KAF8421119.1"/>
    </source>
</evidence>
<feature type="domain" description="DUF6589" evidence="2">
    <location>
        <begin position="214"/>
        <end position="310"/>
    </location>
</feature>
<feature type="compositionally biased region" description="Basic and acidic residues" evidence="1">
    <location>
        <begin position="429"/>
        <end position="439"/>
    </location>
</feature>
<dbReference type="AlphaFoldDB" id="A0AAD4BDI3"/>
<proteinExistence type="predicted"/>
<sequence>MEPHAIDLVCTKVSNEMDDVKRSLGGTLGSITPESLRGWDVNTFIGSVVNEKAPVTGRILQTAARTDRAKKNKIKTSIDLSKACNVIIAQLAKERSQLSIYFAAPFSLFLWTNGASRQTIEALHKCGLCMSFPSLTKLISNLAAQSLEQATRIARGPHVMCYDNINISTSIFVEQRASAPAKVQSGTFAIIYEVRNGDPAHMRLSPMLSRARQASDLRLSSDILPSRAQARAYHSQLRIHIIDILLDCCKPFEDYKRPPNLLHPERRRMPKGYRTKQYPVRTSTIDESSITGNIAVINDVYVNQLKMTHAELLGFGLFHLCMNLIWALLHVHQGSIHQVGSLSYFFALLDRTRLGCDHPDYHTLLATLLQILRGIILNAWKVECGHTSLASFASTNPLPDELLQIADRIILNHTTTAPCEPTSKRPLKKTADDSKSTSDTDNVHYNIRILTRDLLYVLELVHATSAGDFGRIEDILGNLAMIFRGAGSNNYCSEILHFLYNLKKVWTPEFSYVMFY</sequence>
<evidence type="ECO:0000313" key="4">
    <source>
        <dbReference type="Proteomes" id="UP001194468"/>
    </source>
</evidence>
<protein>
    <recommendedName>
        <fullName evidence="2">DUF6589 domain-containing protein</fullName>
    </recommendedName>
</protein>
<feature type="region of interest" description="Disordered" evidence="1">
    <location>
        <begin position="416"/>
        <end position="439"/>
    </location>
</feature>